<keyword evidence="3" id="KW-1185">Reference proteome</keyword>
<dbReference type="InterPro" id="IPR019301">
    <property type="entry name" value="Flagellar_prot_FlgJ_N"/>
</dbReference>
<dbReference type="AlphaFoldDB" id="A0A1H5U4J0"/>
<feature type="domain" description="Flagellar protein FlgJ N-terminal" evidence="1">
    <location>
        <begin position="46"/>
        <end position="86"/>
    </location>
</feature>
<gene>
    <name evidence="2" type="ORF">SAMN05421751_103206</name>
</gene>
<dbReference type="EMBL" id="FNVD01000003">
    <property type="protein sequence ID" value="SEF69956.1"/>
    <property type="molecule type" value="Genomic_DNA"/>
</dbReference>
<protein>
    <submittedName>
        <fullName evidence="2">Rod binding protein</fullName>
    </submittedName>
</protein>
<dbReference type="RefSeq" id="WP_104007158.1">
    <property type="nucleotide sequence ID" value="NZ_FNVD01000003.1"/>
</dbReference>
<dbReference type="Pfam" id="PF10135">
    <property type="entry name" value="Rod-binding"/>
    <property type="match status" value="1"/>
</dbReference>
<sequence length="97" mass="10397">MESPITNTVPPGQTTRPERLAELRQAATEFEAAFLAEALKSAGLGKSRSDFGGGVGEDQFQDFLVRAQADELARNGGIGVADIVFRALMEKENGKQD</sequence>
<evidence type="ECO:0000313" key="2">
    <source>
        <dbReference type="EMBL" id="SEF69956.1"/>
    </source>
</evidence>
<name>A0A1H5U4J0_9RHOB</name>
<evidence type="ECO:0000313" key="3">
    <source>
        <dbReference type="Proteomes" id="UP000236742"/>
    </source>
</evidence>
<proteinExistence type="predicted"/>
<reference evidence="2 3" key="1">
    <citation type="submission" date="2016-10" db="EMBL/GenBank/DDBJ databases">
        <authorList>
            <person name="de Groot N.N."/>
        </authorList>
    </citation>
    <scope>NUCLEOTIDE SEQUENCE [LARGE SCALE GENOMIC DNA]</scope>
    <source>
        <strain evidence="2 3">DSM 23413</strain>
    </source>
</reference>
<evidence type="ECO:0000259" key="1">
    <source>
        <dbReference type="Pfam" id="PF10135"/>
    </source>
</evidence>
<dbReference type="OrthoDB" id="7690273at2"/>
<dbReference type="Proteomes" id="UP000236742">
    <property type="component" value="Unassembled WGS sequence"/>
</dbReference>
<organism evidence="2 3">
    <name type="scientific">Jhaorihella thermophila</name>
    <dbReference type="NCBI Taxonomy" id="488547"/>
    <lineage>
        <taxon>Bacteria</taxon>
        <taxon>Pseudomonadati</taxon>
        <taxon>Pseudomonadota</taxon>
        <taxon>Alphaproteobacteria</taxon>
        <taxon>Rhodobacterales</taxon>
        <taxon>Paracoccaceae</taxon>
        <taxon>Jhaorihella</taxon>
    </lineage>
</organism>
<accession>A0A1H5U4J0</accession>